<comment type="caution">
    <text evidence="1">The sequence shown here is derived from an EMBL/GenBank/DDBJ whole genome shotgun (WGS) entry which is preliminary data.</text>
</comment>
<dbReference type="Proteomes" id="UP000824533">
    <property type="component" value="Linkage Group LG05"/>
</dbReference>
<sequence length="223" mass="25707">MCSRSNRHIKMAAKNPAILYAYWLSSCSWRVRAALHAKKILFEERSVDIVQDKKQLSEQYRTINPAQKVPTLIIDGVTLVESLAIIEYLEETHPEPSLLPNDALQRARTREICQTVVAGIQPLQNYGLKSHFPTEEQFIVFTKYWSERGLQTLENLLEKSAGRYSVGDQITVADICVVPQLYNAVTRYKIDISKYPTVSRIYNTLLEEELFKNTHPKKIKHEN</sequence>
<protein>
    <submittedName>
        <fullName evidence="1">Uncharacterized protein</fullName>
    </submittedName>
</protein>
<evidence type="ECO:0000313" key="2">
    <source>
        <dbReference type="Proteomes" id="UP000824533"/>
    </source>
</evidence>
<gene>
    <name evidence="1" type="ORF">K1T71_003137</name>
</gene>
<name>A0ACC1DB06_9NEOP</name>
<keyword evidence="2" id="KW-1185">Reference proteome</keyword>
<evidence type="ECO:0000313" key="1">
    <source>
        <dbReference type="EMBL" id="KAJ0181052.1"/>
    </source>
</evidence>
<proteinExistence type="predicted"/>
<dbReference type="EMBL" id="CM034391">
    <property type="protein sequence ID" value="KAJ0181052.1"/>
    <property type="molecule type" value="Genomic_DNA"/>
</dbReference>
<accession>A0ACC1DB06</accession>
<reference evidence="1 2" key="1">
    <citation type="journal article" date="2021" name="Front. Genet.">
        <title>Chromosome-Level Genome Assembly Reveals Significant Gene Expansion in the Toll and IMD Signaling Pathways of Dendrolimus kikuchii.</title>
        <authorList>
            <person name="Zhou J."/>
            <person name="Wu P."/>
            <person name="Xiong Z."/>
            <person name="Liu N."/>
            <person name="Zhao N."/>
            <person name="Ji M."/>
            <person name="Qiu Y."/>
            <person name="Yang B."/>
        </authorList>
    </citation>
    <scope>NUCLEOTIDE SEQUENCE [LARGE SCALE GENOMIC DNA]</scope>
    <source>
        <strain evidence="1">Ann1</strain>
    </source>
</reference>
<organism evidence="1 2">
    <name type="scientific">Dendrolimus kikuchii</name>
    <dbReference type="NCBI Taxonomy" id="765133"/>
    <lineage>
        <taxon>Eukaryota</taxon>
        <taxon>Metazoa</taxon>
        <taxon>Ecdysozoa</taxon>
        <taxon>Arthropoda</taxon>
        <taxon>Hexapoda</taxon>
        <taxon>Insecta</taxon>
        <taxon>Pterygota</taxon>
        <taxon>Neoptera</taxon>
        <taxon>Endopterygota</taxon>
        <taxon>Lepidoptera</taxon>
        <taxon>Glossata</taxon>
        <taxon>Ditrysia</taxon>
        <taxon>Bombycoidea</taxon>
        <taxon>Lasiocampidae</taxon>
        <taxon>Dendrolimus</taxon>
    </lineage>
</organism>